<evidence type="ECO:0000313" key="3">
    <source>
        <dbReference type="Proteomes" id="UP000061569"/>
    </source>
</evidence>
<dbReference type="EMBL" id="CP013140">
    <property type="protein sequence ID" value="ALN58946.1"/>
    <property type="molecule type" value="Genomic_DNA"/>
</dbReference>
<feature type="compositionally biased region" description="Low complexity" evidence="1">
    <location>
        <begin position="31"/>
        <end position="42"/>
    </location>
</feature>
<reference evidence="2 3" key="1">
    <citation type="submission" date="2015-11" db="EMBL/GenBank/DDBJ databases">
        <title>Genome sequences of Lysobacter enzymogenes strain C3 and Lysobacter antibioticus ATCC 29479.</title>
        <authorList>
            <person name="Kobayashi D.Y."/>
        </authorList>
    </citation>
    <scope>NUCLEOTIDE SEQUENCE [LARGE SCALE GENOMIC DNA]</scope>
    <source>
        <strain evidence="2 3">C3</strain>
    </source>
</reference>
<feature type="region of interest" description="Disordered" evidence="1">
    <location>
        <begin position="124"/>
        <end position="146"/>
    </location>
</feature>
<dbReference type="AlphaFoldDB" id="A0A0S2DKB5"/>
<organism evidence="2 3">
    <name type="scientific">Lysobacter enzymogenes</name>
    <dbReference type="NCBI Taxonomy" id="69"/>
    <lineage>
        <taxon>Bacteria</taxon>
        <taxon>Pseudomonadati</taxon>
        <taxon>Pseudomonadota</taxon>
        <taxon>Gammaproteobacteria</taxon>
        <taxon>Lysobacterales</taxon>
        <taxon>Lysobacteraceae</taxon>
        <taxon>Lysobacter</taxon>
    </lineage>
</organism>
<sequence length="171" mass="17952">MRIPLRRTPPAPIRPSRRAASAKPFARRGRAGAPAARAARPGAARKRLANPGLVRAVASGRGRSRFCKSADCRALNGSATLPRLLSRQPFASGCVWFIAIGSGLCGVTLALQISRSAGWPTKGSTILSTRADVGSSPPPPRWSGRSEPVLWQCLSSSPGIPAPARSSPARR</sequence>
<dbReference type="KEGG" id="lez:GLE_3602"/>
<feature type="region of interest" description="Disordered" evidence="1">
    <location>
        <begin position="1"/>
        <end position="45"/>
    </location>
</feature>
<protein>
    <submittedName>
        <fullName evidence="2">Uncharacterized protein</fullName>
    </submittedName>
</protein>
<evidence type="ECO:0000313" key="2">
    <source>
        <dbReference type="EMBL" id="ALN58946.1"/>
    </source>
</evidence>
<evidence type="ECO:0000256" key="1">
    <source>
        <dbReference type="SAM" id="MobiDB-lite"/>
    </source>
</evidence>
<dbReference type="STRING" id="69.GLE_3602"/>
<gene>
    <name evidence="2" type="ORF">GLE_3602</name>
</gene>
<proteinExistence type="predicted"/>
<accession>A0A0S2DKB5</accession>
<dbReference type="Proteomes" id="UP000061569">
    <property type="component" value="Chromosome"/>
</dbReference>
<name>A0A0S2DKB5_LYSEN</name>